<accession>A0A833WK70</accession>
<protein>
    <submittedName>
        <fullName evidence="3">Reverse transcriptase (RNA-dependent DNA polymerase)</fullName>
    </submittedName>
</protein>
<sequence>MLIVLVITLILGLKVGQVDFDTASLNSKMDVELNYTRSVYDVGLYFKKVDGKLVLVTVYVDDVMIIGAQEVIDLVKKELLSKFAINDLGRVYSMLGMEVHYEPGVLPCLSQIGYIE</sequence>
<keyword evidence="3" id="KW-0695">RNA-directed DNA polymerase</keyword>
<keyword evidence="1" id="KW-0732">Signal</keyword>
<dbReference type="GO" id="GO:0003964">
    <property type="term" value="F:RNA-directed DNA polymerase activity"/>
    <property type="evidence" value="ECO:0007669"/>
    <property type="project" value="UniProtKB-KW"/>
</dbReference>
<comment type="caution">
    <text evidence="3">The sequence shown here is derived from an EMBL/GenBank/DDBJ whole genome shotgun (WGS) entry which is preliminary data.</text>
</comment>
<organism evidence="3 4">
    <name type="scientific">Phytophthora infestans</name>
    <name type="common">Potato late blight agent</name>
    <name type="synonym">Botrytis infestans</name>
    <dbReference type="NCBI Taxonomy" id="4787"/>
    <lineage>
        <taxon>Eukaryota</taxon>
        <taxon>Sar</taxon>
        <taxon>Stramenopiles</taxon>
        <taxon>Oomycota</taxon>
        <taxon>Peronosporomycetes</taxon>
        <taxon>Peronosporales</taxon>
        <taxon>Peronosporaceae</taxon>
        <taxon>Phytophthora</taxon>
    </lineage>
</organism>
<evidence type="ECO:0000259" key="2">
    <source>
        <dbReference type="Pfam" id="PF07727"/>
    </source>
</evidence>
<dbReference type="Pfam" id="PF07727">
    <property type="entry name" value="RVT_2"/>
    <property type="match status" value="1"/>
</dbReference>
<feature type="signal peptide" evidence="1">
    <location>
        <begin position="1"/>
        <end position="16"/>
    </location>
</feature>
<gene>
    <name evidence="3" type="ORF">GN244_ATG08980</name>
</gene>
<name>A0A833WK70_PHYIN</name>
<dbReference type="AlphaFoldDB" id="A0A833WK70"/>
<dbReference type="Proteomes" id="UP000602510">
    <property type="component" value="Unassembled WGS sequence"/>
</dbReference>
<keyword evidence="3" id="KW-0548">Nucleotidyltransferase</keyword>
<evidence type="ECO:0000256" key="1">
    <source>
        <dbReference type="SAM" id="SignalP"/>
    </source>
</evidence>
<feature type="domain" description="Reverse transcriptase Ty1/copia-type" evidence="2">
    <location>
        <begin position="27"/>
        <end position="115"/>
    </location>
</feature>
<reference evidence="3" key="1">
    <citation type="submission" date="2020-04" db="EMBL/GenBank/DDBJ databases">
        <title>Hybrid Assembly of Korean Phytophthora infestans isolates.</title>
        <authorList>
            <person name="Prokchorchik M."/>
            <person name="Lee Y."/>
            <person name="Seo J."/>
            <person name="Cho J.-H."/>
            <person name="Park Y.-E."/>
            <person name="Jang D.-C."/>
            <person name="Im J.-S."/>
            <person name="Choi J.-G."/>
            <person name="Park H.-J."/>
            <person name="Lee G.-B."/>
            <person name="Lee Y.-G."/>
            <person name="Hong S.-Y."/>
            <person name="Cho K."/>
            <person name="Sohn K.H."/>
        </authorList>
    </citation>
    <scope>NUCLEOTIDE SEQUENCE</scope>
    <source>
        <strain evidence="3">KR_1_A1</strain>
    </source>
</reference>
<keyword evidence="3" id="KW-0808">Transferase</keyword>
<evidence type="ECO:0000313" key="4">
    <source>
        <dbReference type="Proteomes" id="UP000602510"/>
    </source>
</evidence>
<evidence type="ECO:0000313" key="3">
    <source>
        <dbReference type="EMBL" id="KAF4038990.1"/>
    </source>
</evidence>
<dbReference type="EMBL" id="WSZM01000184">
    <property type="protein sequence ID" value="KAF4038990.1"/>
    <property type="molecule type" value="Genomic_DNA"/>
</dbReference>
<feature type="chain" id="PRO_5032758412" evidence="1">
    <location>
        <begin position="17"/>
        <end position="116"/>
    </location>
</feature>
<keyword evidence="4" id="KW-1185">Reference proteome</keyword>
<dbReference type="InterPro" id="IPR013103">
    <property type="entry name" value="RVT_2"/>
</dbReference>
<proteinExistence type="predicted"/>